<dbReference type="Gene3D" id="2.60.120.920">
    <property type="match status" value="1"/>
</dbReference>
<feature type="region of interest" description="Disordered" evidence="2">
    <location>
        <begin position="513"/>
        <end position="577"/>
    </location>
</feature>
<organism evidence="5 6">
    <name type="scientific">Lecanosticta acicola</name>
    <dbReference type="NCBI Taxonomy" id="111012"/>
    <lineage>
        <taxon>Eukaryota</taxon>
        <taxon>Fungi</taxon>
        <taxon>Dikarya</taxon>
        <taxon>Ascomycota</taxon>
        <taxon>Pezizomycotina</taxon>
        <taxon>Dothideomycetes</taxon>
        <taxon>Dothideomycetidae</taxon>
        <taxon>Mycosphaerellales</taxon>
        <taxon>Mycosphaerellaceae</taxon>
        <taxon>Lecanosticta</taxon>
    </lineage>
</organism>
<dbReference type="SMART" id="SM00668">
    <property type="entry name" value="CTLH"/>
    <property type="match status" value="1"/>
</dbReference>
<evidence type="ECO:0000256" key="1">
    <source>
        <dbReference type="ARBA" id="ARBA00002343"/>
    </source>
</evidence>
<feature type="compositionally biased region" description="Polar residues" evidence="2">
    <location>
        <begin position="37"/>
        <end position="68"/>
    </location>
</feature>
<protein>
    <recommendedName>
        <fullName evidence="7">Protein SSH4</fullName>
    </recommendedName>
</protein>
<evidence type="ECO:0000256" key="2">
    <source>
        <dbReference type="SAM" id="MobiDB-lite"/>
    </source>
</evidence>
<evidence type="ECO:0000259" key="3">
    <source>
        <dbReference type="PROSITE" id="PS50188"/>
    </source>
</evidence>
<evidence type="ECO:0000313" key="5">
    <source>
        <dbReference type="EMBL" id="CAK3752191.1"/>
    </source>
</evidence>
<dbReference type="InterPro" id="IPR003877">
    <property type="entry name" value="SPRY_dom"/>
</dbReference>
<dbReference type="SMART" id="SM00667">
    <property type="entry name" value="LisH"/>
    <property type="match status" value="1"/>
</dbReference>
<dbReference type="PROSITE" id="PS50897">
    <property type="entry name" value="CTLH"/>
    <property type="match status" value="1"/>
</dbReference>
<dbReference type="PANTHER" id="PTHR12864">
    <property type="entry name" value="RAN BINDING PROTEIN 9-RELATED"/>
    <property type="match status" value="1"/>
</dbReference>
<feature type="region of interest" description="Disordered" evidence="2">
    <location>
        <begin position="435"/>
        <end position="454"/>
    </location>
</feature>
<evidence type="ECO:0000313" key="6">
    <source>
        <dbReference type="Proteomes" id="UP001296104"/>
    </source>
</evidence>
<comment type="function">
    <text evidence="1">Involved in the proteasome-dependent degradation of fructose-1,6-bisphosphatase.</text>
</comment>
<dbReference type="PROSITE" id="PS50896">
    <property type="entry name" value="LISH"/>
    <property type="match status" value="1"/>
</dbReference>
<feature type="region of interest" description="Disordered" evidence="2">
    <location>
        <begin position="1"/>
        <end position="93"/>
    </location>
</feature>
<name>A0AAI8YR63_9PEZI</name>
<comment type="caution">
    <text evidence="5">The sequence shown here is derived from an EMBL/GenBank/DDBJ whole genome shotgun (WGS) entry which is preliminary data.</text>
</comment>
<evidence type="ECO:0008006" key="7">
    <source>
        <dbReference type="Google" id="ProtNLM"/>
    </source>
</evidence>
<dbReference type="InterPro" id="IPR043136">
    <property type="entry name" value="B30.2/SPRY_sf"/>
</dbReference>
<evidence type="ECO:0000259" key="4">
    <source>
        <dbReference type="PROSITE" id="PS50897"/>
    </source>
</evidence>
<dbReference type="Pfam" id="PF00622">
    <property type="entry name" value="SPRY"/>
    <property type="match status" value="1"/>
</dbReference>
<dbReference type="AlphaFoldDB" id="A0AAI8YR63"/>
<dbReference type="CDD" id="cd12909">
    <property type="entry name" value="SPRY_RanBP9_10"/>
    <property type="match status" value="1"/>
</dbReference>
<dbReference type="PROSITE" id="PS50188">
    <property type="entry name" value="B302_SPRY"/>
    <property type="match status" value="1"/>
</dbReference>
<feature type="domain" description="B30.2/SPRY" evidence="3">
    <location>
        <begin position="180"/>
        <end position="368"/>
    </location>
</feature>
<dbReference type="InterPro" id="IPR013320">
    <property type="entry name" value="ConA-like_dom_sf"/>
</dbReference>
<dbReference type="SMART" id="SM00449">
    <property type="entry name" value="SPRY"/>
    <property type="match status" value="1"/>
</dbReference>
<keyword evidence="6" id="KW-1185">Reference proteome</keyword>
<dbReference type="SUPFAM" id="SSF49899">
    <property type="entry name" value="Concanavalin A-like lectins/glucanases"/>
    <property type="match status" value="1"/>
</dbReference>
<feature type="compositionally biased region" description="Basic and acidic residues" evidence="2">
    <location>
        <begin position="1"/>
        <end position="17"/>
    </location>
</feature>
<dbReference type="InterPro" id="IPR050618">
    <property type="entry name" value="Ubq-SigPath_Reg"/>
</dbReference>
<dbReference type="InterPro" id="IPR006595">
    <property type="entry name" value="CTLH_C"/>
</dbReference>
<feature type="compositionally biased region" description="Acidic residues" evidence="2">
    <location>
        <begin position="537"/>
        <end position="550"/>
    </location>
</feature>
<dbReference type="InterPro" id="IPR035782">
    <property type="entry name" value="SPRY_RanBP9/10"/>
</dbReference>
<dbReference type="Pfam" id="PF10607">
    <property type="entry name" value="CTLH"/>
    <property type="match status" value="1"/>
</dbReference>
<sequence>MSESHSRTTFDPPDHSMSDSSGNRRPSYANVAAGIANTRSADSAGRPSSRTATSAREDTMNSSRSSVHASAGDSNDRRSGQNAGPGATGASWANDSMRYASDRLGCSAHEDYPAFFIPSYLKTSRHVQRLRQAYKEHVAELQEHASRMHAAKTASLSTSSSNTNLNKTPPVHTHRGVVQDVIERQPPPSADDIIYHPLPSRWSEEDKMSGLEIMADGTEVRFNGVTKTSDEAAAVRSDCPMPKECGIFYFEVTILSRGKDGLIGIGFSSRKANLNRLPGWETESWAYHGDDGFVFACTASGKAYGPRFAAQDVIGCGVNFRTGNAFFTKNGNYLGVAFNQVKVHHLFPSVGMKKPGEHLRINFGKTPFVFDIDSMVEQERQSIFDDISRASVASLHEPDDENALVHNLIAQYLAHEGYVETAKAFSRDVQEKQEAFVDQSRSSHANNEDDDVHAVNRQRIRKSILDGDIDRALKYTNTYYPRLFDNARNKDAYFRLRCRKFIELMRLHGELQTAASSPMAVTKSVDSLASNGRAGDDTDGDEPDTQMELDDQLHRETSKSLEPPATDDVDMDSSQELPPKRQYMKADQLIAMALQYGQQLKEEFGKDPRPAVQKHLSDIFALLAYGNVSTSPVSHLFDLRGRVEIAEEVNGAILVSLGKPSSAALETLCAQTEALLDETASRNTGGGAAALINVRHDFLQD</sequence>
<dbReference type="SMART" id="SM00757">
    <property type="entry name" value="CRA"/>
    <property type="match status" value="1"/>
</dbReference>
<feature type="domain" description="CTLH" evidence="4">
    <location>
        <begin position="453"/>
        <end position="512"/>
    </location>
</feature>
<dbReference type="InterPro" id="IPR024964">
    <property type="entry name" value="CTLH/CRA"/>
</dbReference>
<dbReference type="InterPro" id="IPR001870">
    <property type="entry name" value="B30.2/SPRY"/>
</dbReference>
<dbReference type="InterPro" id="IPR006594">
    <property type="entry name" value="LisH"/>
</dbReference>
<proteinExistence type="predicted"/>
<dbReference type="InterPro" id="IPR013144">
    <property type="entry name" value="CRA_dom"/>
</dbReference>
<dbReference type="Proteomes" id="UP001296104">
    <property type="component" value="Unassembled WGS sequence"/>
</dbReference>
<dbReference type="EMBL" id="CAVMBE010000001">
    <property type="protein sequence ID" value="CAK3752191.1"/>
    <property type="molecule type" value="Genomic_DNA"/>
</dbReference>
<reference evidence="5" key="1">
    <citation type="submission" date="2023-11" db="EMBL/GenBank/DDBJ databases">
        <authorList>
            <person name="Alioto T."/>
            <person name="Alioto T."/>
            <person name="Gomez Garrido J."/>
        </authorList>
    </citation>
    <scope>NUCLEOTIDE SEQUENCE</scope>
</reference>
<accession>A0AAI8YR63</accession>
<gene>
    <name evidence="5" type="ORF">LECACI_7A000191</name>
</gene>